<evidence type="ECO:0000313" key="1">
    <source>
        <dbReference type="EMBL" id="KAI3832654.1"/>
    </source>
</evidence>
<dbReference type="Proteomes" id="UP001202328">
    <property type="component" value="Unassembled WGS sequence"/>
</dbReference>
<evidence type="ECO:0000313" key="2">
    <source>
        <dbReference type="Proteomes" id="UP001202328"/>
    </source>
</evidence>
<sequence>MDTVSLQALHQLVSIVHDGVNIASQSEQLQSTPMEDESKKDVHPNSFCVEDDPVAKVIWTLEPLQLQNVLLGMVHNFPRTVLTRKFDELDQLTSQENRDEFYQAVYGVFDDPFAAMSAVLKGKESFARQAFKNVLDKYLGVNFEGQKL</sequence>
<dbReference type="EMBL" id="JAJJMB010017986">
    <property type="protein sequence ID" value="KAI3832654.1"/>
    <property type="molecule type" value="Genomic_DNA"/>
</dbReference>
<keyword evidence="2" id="KW-1185">Reference proteome</keyword>
<proteinExistence type="predicted"/>
<dbReference type="AlphaFoldDB" id="A0AAD4RUP5"/>
<protein>
    <submittedName>
        <fullName evidence="1">Uncharacterized protein</fullName>
    </submittedName>
</protein>
<gene>
    <name evidence="1" type="ORF">MKW98_002200</name>
</gene>
<accession>A0AAD4RUP5</accession>
<reference evidence="1" key="1">
    <citation type="submission" date="2022-04" db="EMBL/GenBank/DDBJ databases">
        <title>A functionally conserved STORR gene fusion in Papaver species that diverged 16.8 million years ago.</title>
        <authorList>
            <person name="Catania T."/>
        </authorList>
    </citation>
    <scope>NUCLEOTIDE SEQUENCE</scope>
    <source>
        <strain evidence="1">S-188037</strain>
    </source>
</reference>
<comment type="caution">
    <text evidence="1">The sequence shown here is derived from an EMBL/GenBank/DDBJ whole genome shotgun (WGS) entry which is preliminary data.</text>
</comment>
<name>A0AAD4RUP5_9MAGN</name>
<organism evidence="1 2">
    <name type="scientific">Papaver atlanticum</name>
    <dbReference type="NCBI Taxonomy" id="357466"/>
    <lineage>
        <taxon>Eukaryota</taxon>
        <taxon>Viridiplantae</taxon>
        <taxon>Streptophyta</taxon>
        <taxon>Embryophyta</taxon>
        <taxon>Tracheophyta</taxon>
        <taxon>Spermatophyta</taxon>
        <taxon>Magnoliopsida</taxon>
        <taxon>Ranunculales</taxon>
        <taxon>Papaveraceae</taxon>
        <taxon>Papaveroideae</taxon>
        <taxon>Papaver</taxon>
    </lineage>
</organism>